<protein>
    <submittedName>
        <fullName evidence="2">GrpB family protein</fullName>
    </submittedName>
</protein>
<name>A0A6A9KCU7_PSEAI</name>
<dbReference type="InterPro" id="IPR043519">
    <property type="entry name" value="NT_sf"/>
</dbReference>
<feature type="region of interest" description="Disordered" evidence="1">
    <location>
        <begin position="1"/>
        <end position="34"/>
    </location>
</feature>
<dbReference type="PANTHER" id="PTHR34822">
    <property type="entry name" value="GRPB DOMAIN PROTEIN (AFU_ORTHOLOGUE AFUA_1G01530)"/>
    <property type="match status" value="1"/>
</dbReference>
<sequence>MPSAADIVRHHDSDPLENPWVDGQPPPPERIEVHDYDPRWPELYRQLARRIGDALGGLALEIAHVGSTAVPGLAAKPVIDIDLTVADPRQEQTYVPALEQLGYRLRIREPSWHQHRCLQLESPRVNLHVFGPDCPETIRHRLFRDWLRENAEDRESYAAAKRASADGEQRVADYNRRKEPLIRAIYARAFAAAGLI</sequence>
<dbReference type="RefSeq" id="WP_033973849.1">
    <property type="nucleotide sequence ID" value="NZ_CAWOKN010000016.1"/>
</dbReference>
<reference evidence="2" key="1">
    <citation type="submission" date="2019-11" db="EMBL/GenBank/DDBJ databases">
        <title>Genomes of ocular Pseudomonas aeruginosa isolates.</title>
        <authorList>
            <person name="Khan M."/>
            <person name="Rice S.A."/>
            <person name="Willcox M.D.P."/>
            <person name="Stapleton F."/>
        </authorList>
    </citation>
    <scope>NUCLEOTIDE SEQUENCE</scope>
    <source>
        <strain evidence="2">PA206</strain>
    </source>
</reference>
<dbReference type="Pfam" id="PF04229">
    <property type="entry name" value="GrpB"/>
    <property type="match status" value="1"/>
</dbReference>
<proteinExistence type="predicted"/>
<dbReference type="AlphaFoldDB" id="A0A6A9KCU7"/>
<gene>
    <name evidence="2" type="ORF">GNQ20_28840</name>
</gene>
<dbReference type="EMBL" id="WOAJ01000019">
    <property type="protein sequence ID" value="MUI61828.1"/>
    <property type="molecule type" value="Genomic_DNA"/>
</dbReference>
<dbReference type="Gene3D" id="3.30.460.10">
    <property type="entry name" value="Beta Polymerase, domain 2"/>
    <property type="match status" value="1"/>
</dbReference>
<accession>A0A6A9KCU7</accession>
<comment type="caution">
    <text evidence="2">The sequence shown here is derived from an EMBL/GenBank/DDBJ whole genome shotgun (WGS) entry which is preliminary data.</text>
</comment>
<evidence type="ECO:0000256" key="1">
    <source>
        <dbReference type="SAM" id="MobiDB-lite"/>
    </source>
</evidence>
<dbReference type="PANTHER" id="PTHR34822:SF1">
    <property type="entry name" value="GRPB FAMILY PROTEIN"/>
    <property type="match status" value="1"/>
</dbReference>
<organism evidence="2">
    <name type="scientific">Pseudomonas aeruginosa</name>
    <dbReference type="NCBI Taxonomy" id="287"/>
    <lineage>
        <taxon>Bacteria</taxon>
        <taxon>Pseudomonadati</taxon>
        <taxon>Pseudomonadota</taxon>
        <taxon>Gammaproteobacteria</taxon>
        <taxon>Pseudomonadales</taxon>
        <taxon>Pseudomonadaceae</taxon>
        <taxon>Pseudomonas</taxon>
    </lineage>
</organism>
<dbReference type="SUPFAM" id="SSF81301">
    <property type="entry name" value="Nucleotidyltransferase"/>
    <property type="match status" value="1"/>
</dbReference>
<evidence type="ECO:0000313" key="2">
    <source>
        <dbReference type="EMBL" id="MUI61828.1"/>
    </source>
</evidence>
<dbReference type="InterPro" id="IPR007344">
    <property type="entry name" value="GrpB/CoaE"/>
</dbReference>